<comment type="subcellular location">
    <subcellularLocation>
        <location evidence="1">Membrane</location>
        <topology evidence="1">Multi-pass membrane protein</topology>
    </subcellularLocation>
</comment>
<proteinExistence type="predicted"/>
<evidence type="ECO:0000256" key="4">
    <source>
        <dbReference type="ARBA" id="ARBA00023136"/>
    </source>
</evidence>
<evidence type="ECO:0000256" key="3">
    <source>
        <dbReference type="ARBA" id="ARBA00022989"/>
    </source>
</evidence>
<gene>
    <name evidence="7" type="primary">LOC101851819</name>
</gene>
<keyword evidence="6" id="KW-1185">Reference proteome</keyword>
<evidence type="ECO:0000256" key="2">
    <source>
        <dbReference type="ARBA" id="ARBA00022692"/>
    </source>
</evidence>
<dbReference type="GeneID" id="101851819"/>
<dbReference type="InterPro" id="IPR004031">
    <property type="entry name" value="PMP22/EMP/MP20/Claudin"/>
</dbReference>
<evidence type="ECO:0000313" key="6">
    <source>
        <dbReference type="Proteomes" id="UP000694888"/>
    </source>
</evidence>
<dbReference type="RefSeq" id="XP_005105655.1">
    <property type="nucleotide sequence ID" value="XM_005105598.3"/>
</dbReference>
<evidence type="ECO:0000313" key="7">
    <source>
        <dbReference type="RefSeq" id="XP_005105655.1"/>
    </source>
</evidence>
<feature type="transmembrane region" description="Helical" evidence="5">
    <location>
        <begin position="81"/>
        <end position="102"/>
    </location>
</feature>
<protein>
    <submittedName>
        <fullName evidence="7">Uncharacterized protein LOC101851819</fullName>
    </submittedName>
</protein>
<feature type="transmembrane region" description="Helical" evidence="5">
    <location>
        <begin position="153"/>
        <end position="175"/>
    </location>
</feature>
<organism evidence="6 7">
    <name type="scientific">Aplysia californica</name>
    <name type="common">California sea hare</name>
    <dbReference type="NCBI Taxonomy" id="6500"/>
    <lineage>
        <taxon>Eukaryota</taxon>
        <taxon>Metazoa</taxon>
        <taxon>Spiralia</taxon>
        <taxon>Lophotrochozoa</taxon>
        <taxon>Mollusca</taxon>
        <taxon>Gastropoda</taxon>
        <taxon>Heterobranchia</taxon>
        <taxon>Euthyneura</taxon>
        <taxon>Tectipleura</taxon>
        <taxon>Aplysiida</taxon>
        <taxon>Aplysioidea</taxon>
        <taxon>Aplysiidae</taxon>
        <taxon>Aplysia</taxon>
    </lineage>
</organism>
<name>A0ABM0K061_APLCA</name>
<keyword evidence="4 5" id="KW-0472">Membrane</keyword>
<evidence type="ECO:0000256" key="5">
    <source>
        <dbReference type="SAM" id="Phobius"/>
    </source>
</evidence>
<keyword evidence="3 5" id="KW-1133">Transmembrane helix</keyword>
<sequence>MTCLRSYLDASKWAKIALTLLMVNTSMAWNSFVSATWGDGYTTGPVFVGYGLWRRCGNSETAPNCVNLLGWNLQWYRTVQAFAIMAFVCVNVCYLLMILLVFLNRCKGSKAISLWICVLSFFSALCYLVAVTVFAASFDDDFTVTGASSTSLAFGWIMTIIVALVQVLVGVFMILEARRMGAKVMDL</sequence>
<dbReference type="Gene3D" id="1.20.140.150">
    <property type="match status" value="1"/>
</dbReference>
<evidence type="ECO:0000256" key="1">
    <source>
        <dbReference type="ARBA" id="ARBA00004141"/>
    </source>
</evidence>
<reference evidence="7" key="1">
    <citation type="submission" date="2025-08" db="UniProtKB">
        <authorList>
            <consortium name="RefSeq"/>
        </authorList>
    </citation>
    <scope>IDENTIFICATION</scope>
</reference>
<dbReference type="Proteomes" id="UP000694888">
    <property type="component" value="Unplaced"/>
</dbReference>
<dbReference type="Pfam" id="PF00822">
    <property type="entry name" value="PMP22_Claudin"/>
    <property type="match status" value="1"/>
</dbReference>
<accession>A0ABM0K061</accession>
<feature type="transmembrane region" description="Helical" evidence="5">
    <location>
        <begin position="114"/>
        <end position="138"/>
    </location>
</feature>
<keyword evidence="2 5" id="KW-0812">Transmembrane</keyword>